<dbReference type="Proteomes" id="UP001144978">
    <property type="component" value="Unassembled WGS sequence"/>
</dbReference>
<comment type="caution">
    <text evidence="1">The sequence shown here is derived from an EMBL/GenBank/DDBJ whole genome shotgun (WGS) entry which is preliminary data.</text>
</comment>
<proteinExistence type="predicted"/>
<gene>
    <name evidence="1" type="ORF">NUW54_g13817</name>
</gene>
<dbReference type="EMBL" id="JANSHE010006665">
    <property type="protein sequence ID" value="KAJ2966407.1"/>
    <property type="molecule type" value="Genomic_DNA"/>
</dbReference>
<accession>A0ACC1MIC1</accession>
<evidence type="ECO:0000313" key="1">
    <source>
        <dbReference type="EMBL" id="KAJ2966407.1"/>
    </source>
</evidence>
<evidence type="ECO:0000313" key="2">
    <source>
        <dbReference type="Proteomes" id="UP001144978"/>
    </source>
</evidence>
<reference evidence="1" key="1">
    <citation type="submission" date="2022-08" db="EMBL/GenBank/DDBJ databases">
        <title>Genome Sequence of Pycnoporus sanguineus.</title>
        <authorList>
            <person name="Buettner E."/>
        </authorList>
    </citation>
    <scope>NUCLEOTIDE SEQUENCE</scope>
    <source>
        <strain evidence="1">CG-C14</strain>
    </source>
</reference>
<sequence length="270" mass="29603">MAGTARRPAVALPLDQGLHLVRGRLSVAGGASPAPLRRRLVENVDRVAVASRLPATLRYFRKLWQTRALAPAVRPVPAVTSHDSPENHPEATVAVVKANMRAVTRQARRTLVRPAKHAMGVRYMGSESASSSKGFYLPTEPCKRYAAVTHPEDPASVPPTVKELLDRSNAYILPVYARPPIVMAKGKGSYVWDVQGRQYLDFSSGIAVNALGHGDEGLVEVSALGFIHCIQGSTPWVRVRDLHDPRERRDNFAYDVDVPPAAYIYRMGGR</sequence>
<organism evidence="1 2">
    <name type="scientific">Trametes sanguinea</name>
    <dbReference type="NCBI Taxonomy" id="158606"/>
    <lineage>
        <taxon>Eukaryota</taxon>
        <taxon>Fungi</taxon>
        <taxon>Dikarya</taxon>
        <taxon>Basidiomycota</taxon>
        <taxon>Agaricomycotina</taxon>
        <taxon>Agaricomycetes</taxon>
        <taxon>Polyporales</taxon>
        <taxon>Polyporaceae</taxon>
        <taxon>Trametes</taxon>
    </lineage>
</organism>
<protein>
    <submittedName>
        <fullName evidence="1">Uncharacterized protein</fullName>
    </submittedName>
</protein>
<keyword evidence="2" id="KW-1185">Reference proteome</keyword>
<name>A0ACC1MIC1_9APHY</name>